<evidence type="ECO:0000256" key="7">
    <source>
        <dbReference type="HAMAP-Rule" id="MF_00201"/>
    </source>
</evidence>
<keyword evidence="5 7" id="KW-0234">DNA repair</keyword>
<dbReference type="InterPro" id="IPR012340">
    <property type="entry name" value="NA-bd_OB-fold"/>
</dbReference>
<gene>
    <name evidence="7" type="primary">recO</name>
    <name evidence="9" type="ORF">X560_0610</name>
</gene>
<name>A0A0J8GCS1_9LIST</name>
<dbReference type="EMBL" id="AZHO01000007">
    <property type="protein sequence ID" value="KMT60482.1"/>
    <property type="molecule type" value="Genomic_DNA"/>
</dbReference>
<evidence type="ECO:0000256" key="6">
    <source>
        <dbReference type="ARBA" id="ARBA00033409"/>
    </source>
</evidence>
<dbReference type="AlphaFoldDB" id="A0A0J8GCS1"/>
<comment type="function">
    <text evidence="7">Involved in DNA repair and RecF pathway recombination.</text>
</comment>
<dbReference type="InterPro" id="IPR042242">
    <property type="entry name" value="RecO_C"/>
</dbReference>
<protein>
    <recommendedName>
        <fullName evidence="2 7">DNA repair protein RecO</fullName>
    </recommendedName>
    <alternativeName>
        <fullName evidence="6 7">Recombination protein O</fullName>
    </alternativeName>
</protein>
<dbReference type="Proteomes" id="UP000052258">
    <property type="component" value="Unassembled WGS sequence"/>
</dbReference>
<dbReference type="SUPFAM" id="SSF50249">
    <property type="entry name" value="Nucleic acid-binding proteins"/>
    <property type="match status" value="1"/>
</dbReference>
<dbReference type="NCBIfam" id="TIGR00613">
    <property type="entry name" value="reco"/>
    <property type="match status" value="1"/>
</dbReference>
<dbReference type="SUPFAM" id="SSF57863">
    <property type="entry name" value="ArfGap/RecO-like zinc finger"/>
    <property type="match status" value="1"/>
</dbReference>
<evidence type="ECO:0000256" key="1">
    <source>
        <dbReference type="ARBA" id="ARBA00007452"/>
    </source>
</evidence>
<dbReference type="PATRIC" id="fig|1430899.3.peg.634"/>
<dbReference type="PANTHER" id="PTHR33991">
    <property type="entry name" value="DNA REPAIR PROTEIN RECO"/>
    <property type="match status" value="1"/>
</dbReference>
<keyword evidence="10" id="KW-1185">Reference proteome</keyword>
<dbReference type="PANTHER" id="PTHR33991:SF1">
    <property type="entry name" value="DNA REPAIR PROTEIN RECO"/>
    <property type="match status" value="1"/>
</dbReference>
<evidence type="ECO:0000256" key="3">
    <source>
        <dbReference type="ARBA" id="ARBA00022763"/>
    </source>
</evidence>
<evidence type="ECO:0000313" key="9">
    <source>
        <dbReference type="EMBL" id="KMT60482.1"/>
    </source>
</evidence>
<evidence type="ECO:0000256" key="5">
    <source>
        <dbReference type="ARBA" id="ARBA00023204"/>
    </source>
</evidence>
<dbReference type="Pfam" id="PF02565">
    <property type="entry name" value="RecO_C"/>
    <property type="match status" value="1"/>
</dbReference>
<accession>A0A0J8GCS1</accession>
<keyword evidence="3 7" id="KW-0227">DNA damage</keyword>
<keyword evidence="4 7" id="KW-0233">DNA recombination</keyword>
<sequence length="255" mass="29347">MEKCEGIVLRASNYRESDKIVVLYTREFGKIGMVARGAKKGQSRLAAVTQPFTQGSYTFFGNKGLVTLQQGDLIHNFSDIQTDIFLTAYAAYTCELLDKATEERKPNGYLYELVFQILNDIDEGYDAQILVHIFEMKMLNVLGLYPVMDKCAICGATSGHFDFSTHADGLVCHRCFEKDPYRLHLPENVVKLLRLFYIFKLDRLGDINVKPETKALLEKTIDTYYEEKTGLFLKSKRFLRDMSKWDDVLREKDDN</sequence>
<dbReference type="GO" id="GO:0043590">
    <property type="term" value="C:bacterial nucleoid"/>
    <property type="evidence" value="ECO:0007669"/>
    <property type="project" value="TreeGrafter"/>
</dbReference>
<comment type="similarity">
    <text evidence="1 7">Belongs to the RecO family.</text>
</comment>
<dbReference type="Gene3D" id="1.20.1440.120">
    <property type="entry name" value="Recombination protein O, C-terminal domain"/>
    <property type="match status" value="1"/>
</dbReference>
<comment type="caution">
    <text evidence="9">The sequence shown here is derived from an EMBL/GenBank/DDBJ whole genome shotgun (WGS) entry which is preliminary data.</text>
</comment>
<evidence type="ECO:0000313" key="10">
    <source>
        <dbReference type="Proteomes" id="UP000052258"/>
    </source>
</evidence>
<dbReference type="Pfam" id="PF11967">
    <property type="entry name" value="RecO_N"/>
    <property type="match status" value="1"/>
</dbReference>
<dbReference type="HAMAP" id="MF_00201">
    <property type="entry name" value="RecO"/>
    <property type="match status" value="1"/>
</dbReference>
<dbReference type="InterPro" id="IPR003717">
    <property type="entry name" value="RecO"/>
</dbReference>
<dbReference type="GO" id="GO:0006310">
    <property type="term" value="P:DNA recombination"/>
    <property type="evidence" value="ECO:0007669"/>
    <property type="project" value="UniProtKB-UniRule"/>
</dbReference>
<dbReference type="RefSeq" id="WP_007475770.1">
    <property type="nucleotide sequence ID" value="NZ_KQ130610.1"/>
</dbReference>
<dbReference type="InterPro" id="IPR037278">
    <property type="entry name" value="ARFGAP/RecO"/>
</dbReference>
<evidence type="ECO:0000256" key="2">
    <source>
        <dbReference type="ARBA" id="ARBA00021310"/>
    </source>
</evidence>
<organism evidence="9 10">
    <name type="scientific">Listeria fleischmannii 1991</name>
    <dbReference type="NCBI Taxonomy" id="1430899"/>
    <lineage>
        <taxon>Bacteria</taxon>
        <taxon>Bacillati</taxon>
        <taxon>Bacillota</taxon>
        <taxon>Bacilli</taxon>
        <taxon>Bacillales</taxon>
        <taxon>Listeriaceae</taxon>
        <taxon>Listeria</taxon>
    </lineage>
</organism>
<dbReference type="GO" id="GO:0006302">
    <property type="term" value="P:double-strand break repair"/>
    <property type="evidence" value="ECO:0007669"/>
    <property type="project" value="TreeGrafter"/>
</dbReference>
<evidence type="ECO:0000259" key="8">
    <source>
        <dbReference type="Pfam" id="PF11967"/>
    </source>
</evidence>
<dbReference type="InterPro" id="IPR022572">
    <property type="entry name" value="DNA_rep/recomb_RecO_N"/>
</dbReference>
<dbReference type="Gene3D" id="2.40.50.140">
    <property type="entry name" value="Nucleic acid-binding proteins"/>
    <property type="match status" value="1"/>
</dbReference>
<reference evidence="9 10" key="1">
    <citation type="journal article" date="2015" name="Genome Biol. Evol.">
        <title>Comparative Genomics of Listeria Sensu Lato: Genus-Wide Differences in Evolutionary Dynamics and the Progressive Gain of Complex, Potentially Pathogenicity-Related Traits through Lateral Gene Transfer.</title>
        <authorList>
            <person name="Chiara M."/>
            <person name="Caruso M."/>
            <person name="D'Erchia A.M."/>
            <person name="Manzari C."/>
            <person name="Fraccalvieri R."/>
            <person name="Goffredo E."/>
            <person name="Latorre L."/>
            <person name="Miccolupo A."/>
            <person name="Padalino I."/>
            <person name="Santagada G."/>
            <person name="Chiocco D."/>
            <person name="Pesole G."/>
            <person name="Horner D.S."/>
            <person name="Parisi A."/>
        </authorList>
    </citation>
    <scope>NUCLEOTIDE SEQUENCE [LARGE SCALE GENOMIC DNA]</scope>
    <source>
        <strain evidence="9 10">1991</strain>
    </source>
</reference>
<proteinExistence type="inferred from homology"/>
<feature type="domain" description="DNA replication/recombination mediator RecO N-terminal" evidence="8">
    <location>
        <begin position="1"/>
        <end position="77"/>
    </location>
</feature>
<dbReference type="OrthoDB" id="9797083at2"/>
<evidence type="ECO:0000256" key="4">
    <source>
        <dbReference type="ARBA" id="ARBA00023172"/>
    </source>
</evidence>